<comment type="caution">
    <text evidence="1">The sequence shown here is derived from an EMBL/GenBank/DDBJ whole genome shotgun (WGS) entry which is preliminary data.</text>
</comment>
<evidence type="ECO:0008006" key="3">
    <source>
        <dbReference type="Google" id="ProtNLM"/>
    </source>
</evidence>
<protein>
    <recommendedName>
        <fullName evidence="3">SRPBCC family protein</fullName>
    </recommendedName>
</protein>
<organism evidence="1 2">
    <name type="scientific">Rhodophyticola porphyridii</name>
    <dbReference type="NCBI Taxonomy" id="1852017"/>
    <lineage>
        <taxon>Bacteria</taxon>
        <taxon>Pseudomonadati</taxon>
        <taxon>Pseudomonadota</taxon>
        <taxon>Alphaproteobacteria</taxon>
        <taxon>Rhodobacterales</taxon>
        <taxon>Roseobacteraceae</taxon>
        <taxon>Rhodophyticola</taxon>
    </lineage>
</organism>
<dbReference type="InterPro" id="IPR023393">
    <property type="entry name" value="START-like_dom_sf"/>
</dbReference>
<gene>
    <name evidence="1" type="ORF">D9R08_18230</name>
</gene>
<dbReference type="Proteomes" id="UP000281343">
    <property type="component" value="Unassembled WGS sequence"/>
</dbReference>
<evidence type="ECO:0000313" key="1">
    <source>
        <dbReference type="EMBL" id="RMA40689.1"/>
    </source>
</evidence>
<dbReference type="RefSeq" id="WP_121899559.1">
    <property type="nucleotide sequence ID" value="NZ_RCNT01000013.1"/>
</dbReference>
<dbReference type="Gene3D" id="3.30.530.20">
    <property type="match status" value="1"/>
</dbReference>
<keyword evidence="2" id="KW-1185">Reference proteome</keyword>
<accession>A0A3L9XVZ2</accession>
<sequence>MSTHQHLDDLGMMRIESRIQIYAPPELVWSVTIGIDGWPTWSPTVRAVHGLDGNPLTNGTRFRLSQPLQRARLWQVTRLEPPVRAEWETVDAGPPFRAIHEATPEADGTLSFLGLVAKRPRGILSPAAALALRTALAVENRALRRRCLRVSGNRRLAS</sequence>
<dbReference type="OrthoDB" id="1364128at2"/>
<evidence type="ECO:0000313" key="2">
    <source>
        <dbReference type="Proteomes" id="UP000281343"/>
    </source>
</evidence>
<dbReference type="AlphaFoldDB" id="A0A3L9XVZ2"/>
<proteinExistence type="predicted"/>
<dbReference type="EMBL" id="RCNT01000013">
    <property type="protein sequence ID" value="RMA40689.1"/>
    <property type="molecule type" value="Genomic_DNA"/>
</dbReference>
<dbReference type="InterPro" id="IPR019587">
    <property type="entry name" value="Polyketide_cyclase/dehydratase"/>
</dbReference>
<dbReference type="SUPFAM" id="SSF55961">
    <property type="entry name" value="Bet v1-like"/>
    <property type="match status" value="1"/>
</dbReference>
<name>A0A3L9XVZ2_9RHOB</name>
<reference evidence="1 2" key="1">
    <citation type="submission" date="2018-10" db="EMBL/GenBank/DDBJ databases">
        <authorList>
            <person name="Jung H.S."/>
            <person name="Jeon C.O."/>
        </authorList>
    </citation>
    <scope>NUCLEOTIDE SEQUENCE [LARGE SCALE GENOMIC DNA]</scope>
    <source>
        <strain evidence="1 2">MA-7-27</strain>
    </source>
</reference>
<dbReference type="Pfam" id="PF10604">
    <property type="entry name" value="Polyketide_cyc2"/>
    <property type="match status" value="1"/>
</dbReference>